<proteinExistence type="predicted"/>
<accession>A0A4Q7US23</accession>
<organism evidence="1 2">
    <name type="scientific">Pseudonocardia sediminis</name>
    <dbReference type="NCBI Taxonomy" id="1397368"/>
    <lineage>
        <taxon>Bacteria</taxon>
        <taxon>Bacillati</taxon>
        <taxon>Actinomycetota</taxon>
        <taxon>Actinomycetes</taxon>
        <taxon>Pseudonocardiales</taxon>
        <taxon>Pseudonocardiaceae</taxon>
        <taxon>Pseudonocardia</taxon>
    </lineage>
</organism>
<dbReference type="OrthoDB" id="9798250at2"/>
<dbReference type="Pfam" id="PF09837">
    <property type="entry name" value="DUF2064"/>
    <property type="match status" value="1"/>
</dbReference>
<dbReference type="RefSeq" id="WP_130288262.1">
    <property type="nucleotide sequence ID" value="NZ_SHKL01000001.1"/>
</dbReference>
<evidence type="ECO:0000313" key="1">
    <source>
        <dbReference type="EMBL" id="RZT83521.1"/>
    </source>
</evidence>
<protein>
    <recommendedName>
        <fullName evidence="3">Glycosyltransferase involved in cell wall biosynthesis</fullName>
    </recommendedName>
</protein>
<keyword evidence="2" id="KW-1185">Reference proteome</keyword>
<dbReference type="EMBL" id="SHKL01000001">
    <property type="protein sequence ID" value="RZT83521.1"/>
    <property type="molecule type" value="Genomic_DNA"/>
</dbReference>
<dbReference type="InterPro" id="IPR029044">
    <property type="entry name" value="Nucleotide-diphossugar_trans"/>
</dbReference>
<reference evidence="1 2" key="1">
    <citation type="submission" date="2019-02" db="EMBL/GenBank/DDBJ databases">
        <title>Sequencing the genomes of 1000 actinobacteria strains.</title>
        <authorList>
            <person name="Klenk H.-P."/>
        </authorList>
    </citation>
    <scope>NUCLEOTIDE SEQUENCE [LARGE SCALE GENOMIC DNA]</scope>
    <source>
        <strain evidence="1 2">DSM 45779</strain>
    </source>
</reference>
<dbReference type="Gene3D" id="3.90.550.10">
    <property type="entry name" value="Spore Coat Polysaccharide Biosynthesis Protein SpsA, Chain A"/>
    <property type="match status" value="1"/>
</dbReference>
<dbReference type="SUPFAM" id="SSF53448">
    <property type="entry name" value="Nucleotide-diphospho-sugar transferases"/>
    <property type="match status" value="1"/>
</dbReference>
<evidence type="ECO:0008006" key="3">
    <source>
        <dbReference type="Google" id="ProtNLM"/>
    </source>
</evidence>
<gene>
    <name evidence="1" type="ORF">EV383_0326</name>
</gene>
<dbReference type="PANTHER" id="PTHR36529:SF1">
    <property type="entry name" value="GLYCOSYLTRANSFERASE"/>
    <property type="match status" value="1"/>
</dbReference>
<name>A0A4Q7US23_PSEST</name>
<dbReference type="InterPro" id="IPR018641">
    <property type="entry name" value="Trfase_1_rSAM/seldom-assoc"/>
</dbReference>
<dbReference type="PANTHER" id="PTHR36529">
    <property type="entry name" value="SLL1095 PROTEIN"/>
    <property type="match status" value="1"/>
</dbReference>
<sequence>MTTGETATPVAIIVLAKAPVPGRVKTRLCPPATAEQAATLAAASLLDTLDAVLAVPGVRPVVSFTGERSDAVLAEELHAVLDRTDVVEQRGDSLGERIAAAHADAAALHPELPSLQVAMDTPQASAELLGECARTLLTPGTDAVLGHATDGGWWILGLRDPRRAALLADVPMSCDDTGARTLAALRAAGLRVATVPELTDVDTADEAVEVAALVPGSRFAASVDALTSALTAGSPA</sequence>
<dbReference type="AlphaFoldDB" id="A0A4Q7US23"/>
<dbReference type="Proteomes" id="UP000291591">
    <property type="component" value="Unassembled WGS sequence"/>
</dbReference>
<comment type="caution">
    <text evidence="1">The sequence shown here is derived from an EMBL/GenBank/DDBJ whole genome shotgun (WGS) entry which is preliminary data.</text>
</comment>
<evidence type="ECO:0000313" key="2">
    <source>
        <dbReference type="Proteomes" id="UP000291591"/>
    </source>
</evidence>